<evidence type="ECO:0000313" key="2">
    <source>
        <dbReference type="EMBL" id="GAA0939399.1"/>
    </source>
</evidence>
<dbReference type="EMBL" id="BAAAHH010000002">
    <property type="protein sequence ID" value="GAA0939399.1"/>
    <property type="molecule type" value="Genomic_DNA"/>
</dbReference>
<evidence type="ECO:0000256" key="1">
    <source>
        <dbReference type="SAM" id="SignalP"/>
    </source>
</evidence>
<reference evidence="2 3" key="1">
    <citation type="journal article" date="2019" name="Int. J. Syst. Evol. Microbiol.">
        <title>The Global Catalogue of Microorganisms (GCM) 10K type strain sequencing project: providing services to taxonomists for standard genome sequencing and annotation.</title>
        <authorList>
            <consortium name="The Broad Institute Genomics Platform"/>
            <consortium name="The Broad Institute Genome Sequencing Center for Infectious Disease"/>
            <person name="Wu L."/>
            <person name="Ma J."/>
        </authorList>
    </citation>
    <scope>NUCLEOTIDE SEQUENCE [LARGE SCALE GENOMIC DNA]</scope>
    <source>
        <strain evidence="2 3">JCM 10696</strain>
    </source>
</reference>
<gene>
    <name evidence="2" type="ORF">GCM10009550_07890</name>
</gene>
<accession>A0ABN1Q966</accession>
<keyword evidence="3" id="KW-1185">Reference proteome</keyword>
<organism evidence="2 3">
    <name type="scientific">Actinocorallia libanotica</name>
    <dbReference type="NCBI Taxonomy" id="46162"/>
    <lineage>
        <taxon>Bacteria</taxon>
        <taxon>Bacillati</taxon>
        <taxon>Actinomycetota</taxon>
        <taxon>Actinomycetes</taxon>
        <taxon>Streptosporangiales</taxon>
        <taxon>Thermomonosporaceae</taxon>
        <taxon>Actinocorallia</taxon>
    </lineage>
</organism>
<dbReference type="Proteomes" id="UP001500665">
    <property type="component" value="Unassembled WGS sequence"/>
</dbReference>
<protein>
    <submittedName>
        <fullName evidence="2">Uncharacterized protein</fullName>
    </submittedName>
</protein>
<dbReference type="RefSeq" id="WP_344236771.1">
    <property type="nucleotide sequence ID" value="NZ_BAAAHH010000002.1"/>
</dbReference>
<evidence type="ECO:0000313" key="3">
    <source>
        <dbReference type="Proteomes" id="UP001500665"/>
    </source>
</evidence>
<sequence>MGVRRRSVRTVLSAFAVLLATCAFPAAAVEAFGWKVVLRTRDAGSTWFYGFAAASPRSAWVLGERTGGQGRERPVVHHWDGERWRNTRLPVRPALREHRGSENGTRLSASSDRNAWLVLPGAFTYEAKDDPACRRSHEIYEKNGLSRPSSLLRWDGSGWRIALTVEDAVITSVVAAGEKEAWAFGEGLEGPIVLRYDGTKWSRQASPLQVGDAEGDGTGAWAVGESVATGQPGIWRFGGVRPRHIPFGGIHPESRRATEKKNGVWTFSSSLAVLDRGEVAVSGLVYVYRGCVIPEWAQVRETPYQLRWNGGFWSRERRLGRNEVVSQASDGQGGRYAVKTWYSSPFDVSKVMHRTASGRWHDQKFPGMHALAVFRVPGTRTVYAVGADPGRGGARMGLVARFTP</sequence>
<feature type="signal peptide" evidence="1">
    <location>
        <begin position="1"/>
        <end position="28"/>
    </location>
</feature>
<feature type="chain" id="PRO_5045514648" evidence="1">
    <location>
        <begin position="29"/>
        <end position="404"/>
    </location>
</feature>
<comment type="caution">
    <text evidence="2">The sequence shown here is derived from an EMBL/GenBank/DDBJ whole genome shotgun (WGS) entry which is preliminary data.</text>
</comment>
<keyword evidence="1" id="KW-0732">Signal</keyword>
<name>A0ABN1Q966_9ACTN</name>
<proteinExistence type="predicted"/>